<proteinExistence type="predicted"/>
<accession>A0A942TBY0</accession>
<keyword evidence="1" id="KW-0472">Membrane</keyword>
<comment type="caution">
    <text evidence="2">The sequence shown here is derived from an EMBL/GenBank/DDBJ whole genome shotgun (WGS) entry which is preliminary data.</text>
</comment>
<organism evidence="2 3">
    <name type="scientific">Lederbergia citri</name>
    <dbReference type="NCBI Taxonomy" id="2833580"/>
    <lineage>
        <taxon>Bacteria</taxon>
        <taxon>Bacillati</taxon>
        <taxon>Bacillota</taxon>
        <taxon>Bacilli</taxon>
        <taxon>Bacillales</taxon>
        <taxon>Bacillaceae</taxon>
        <taxon>Lederbergia</taxon>
    </lineage>
</organism>
<dbReference type="AlphaFoldDB" id="A0A942TBY0"/>
<keyword evidence="3" id="KW-1185">Reference proteome</keyword>
<name>A0A942TBY0_9BACI</name>
<evidence type="ECO:0000256" key="1">
    <source>
        <dbReference type="SAM" id="Phobius"/>
    </source>
</evidence>
<evidence type="ECO:0000313" key="3">
    <source>
        <dbReference type="Proteomes" id="UP000681414"/>
    </source>
</evidence>
<dbReference type="Pfam" id="PF26135">
    <property type="entry name" value="YuzI"/>
    <property type="match status" value="1"/>
</dbReference>
<sequence>MLFRGLMLLIGFGFAVSGGVSLIGYLNLITMGNTLIDYLVFIAKRPECYLLPIGIIMITSSIFYSDEKKSNDQI</sequence>
<protein>
    <submittedName>
        <fullName evidence="2">Uncharacterized protein</fullName>
    </submittedName>
</protein>
<dbReference type="RefSeq" id="WP_213122941.1">
    <property type="nucleotide sequence ID" value="NZ_JAGYPG010000001.1"/>
</dbReference>
<feature type="transmembrane region" description="Helical" evidence="1">
    <location>
        <begin position="6"/>
        <end position="28"/>
    </location>
</feature>
<keyword evidence="1" id="KW-0812">Transmembrane</keyword>
<evidence type="ECO:0000313" key="2">
    <source>
        <dbReference type="EMBL" id="MBS4193647.1"/>
    </source>
</evidence>
<feature type="transmembrane region" description="Helical" evidence="1">
    <location>
        <begin position="48"/>
        <end position="65"/>
    </location>
</feature>
<dbReference type="Proteomes" id="UP000681414">
    <property type="component" value="Unassembled WGS sequence"/>
</dbReference>
<dbReference type="EMBL" id="JAGYPG010000001">
    <property type="protein sequence ID" value="MBS4193647.1"/>
    <property type="molecule type" value="Genomic_DNA"/>
</dbReference>
<dbReference type="InterPro" id="IPR058887">
    <property type="entry name" value="YuzI-like"/>
</dbReference>
<keyword evidence="1" id="KW-1133">Transmembrane helix</keyword>
<gene>
    <name evidence="2" type="ORF">KHA97_01005</name>
</gene>
<reference evidence="2 3" key="1">
    <citation type="submission" date="2021-05" db="EMBL/GenBank/DDBJ databases">
        <title>Novel Bacillus species.</title>
        <authorList>
            <person name="Liu G."/>
        </authorList>
    </citation>
    <scope>NUCLEOTIDE SEQUENCE [LARGE SCALE GENOMIC DNA]</scope>
    <source>
        <strain evidence="3">FJAT-49780</strain>
    </source>
</reference>